<reference evidence="1 2" key="1">
    <citation type="journal article" date="2006" name="PLoS Genet.">
        <title>Secrets of soil survival revealed by the genome sequence of Arthrobacter aurescens TC1.</title>
        <authorList>
            <person name="Mongodin E.F."/>
            <person name="Shapir N."/>
            <person name="Daugherty S.C."/>
            <person name="DeBoy R.T."/>
            <person name="Emerson J.B."/>
            <person name="Shvartzbeyn A."/>
            <person name="Radune D."/>
            <person name="Vamathevan J."/>
            <person name="Riggs F."/>
            <person name="Grinberg V."/>
            <person name="Khouri H."/>
            <person name="Wackett L.P."/>
            <person name="Nelson K.E."/>
            <person name="Sadowsky M.J."/>
        </authorList>
    </citation>
    <scope>NUCLEOTIDE SEQUENCE [LARGE SCALE GENOMIC DNA]</scope>
    <source>
        <strain evidence="1 2">TC1</strain>
    </source>
</reference>
<evidence type="ECO:0000313" key="1">
    <source>
        <dbReference type="EMBL" id="ABM10538.1"/>
    </source>
</evidence>
<dbReference type="EMBL" id="CP000475">
    <property type="protein sequence ID" value="ABM10538.1"/>
    <property type="molecule type" value="Genomic_DNA"/>
</dbReference>
<gene>
    <name evidence="1" type="ordered locus">AAur_pTC10280</name>
</gene>
<geneLocation type="plasmid" evidence="1 2">
    <name>pTC1</name>
</geneLocation>
<keyword evidence="1" id="KW-0614">Plasmid</keyword>
<dbReference type="HOGENOM" id="CLU_3076233_0_0_11"/>
<protein>
    <submittedName>
        <fullName evidence="1">Uncharacterized protein</fullName>
    </submittedName>
</protein>
<organism evidence="1 2">
    <name type="scientific">Paenarthrobacter aurescens (strain TC1)</name>
    <dbReference type="NCBI Taxonomy" id="290340"/>
    <lineage>
        <taxon>Bacteria</taxon>
        <taxon>Bacillati</taxon>
        <taxon>Actinomycetota</taxon>
        <taxon>Actinomycetes</taxon>
        <taxon>Micrococcales</taxon>
        <taxon>Micrococcaceae</taxon>
        <taxon>Paenarthrobacter</taxon>
    </lineage>
</organism>
<proteinExistence type="predicted"/>
<accession>A1RD37</accession>
<evidence type="ECO:0000313" key="2">
    <source>
        <dbReference type="Proteomes" id="UP000000637"/>
    </source>
</evidence>
<name>A1RD37_PAEAT</name>
<sequence>MNQSPKAGPAGPHPRPVVVLRDQLTQAMTATSRLRSILAGVDNPGRRPGERR</sequence>
<keyword evidence="2" id="KW-1185">Reference proteome</keyword>
<dbReference type="AlphaFoldDB" id="A1RD37"/>
<dbReference type="KEGG" id="aau:AAur_pTC10280"/>
<dbReference type="Proteomes" id="UP000000637">
    <property type="component" value="Plasmid pTC1"/>
</dbReference>